<sequence>MRGDAMRLVKANLASNPTLEQVRGMKYQCSKADIEQWRIRISALEAIVDKHELVREYAAIKDAFEPLEESAT</sequence>
<name>A0A0B5IL46_9ACTN</name>
<dbReference type="HOGENOM" id="CLU_2720770_0_0_11"/>
<evidence type="ECO:0000313" key="1">
    <source>
        <dbReference type="EMBL" id="AJF69119.1"/>
    </source>
</evidence>
<accession>A0A0B5IL46</accession>
<protein>
    <recommendedName>
        <fullName evidence="3">Transposase</fullName>
    </recommendedName>
</protein>
<dbReference type="Proteomes" id="UP000031774">
    <property type="component" value="Chromosome"/>
</dbReference>
<gene>
    <name evidence="1" type="ORF">SVTN_37320</name>
</gene>
<evidence type="ECO:0000313" key="2">
    <source>
        <dbReference type="Proteomes" id="UP000031774"/>
    </source>
</evidence>
<dbReference type="KEGG" id="svt:SVTN_37320"/>
<evidence type="ECO:0008006" key="3">
    <source>
        <dbReference type="Google" id="ProtNLM"/>
    </source>
</evidence>
<dbReference type="AlphaFoldDB" id="A0A0B5IL46"/>
<dbReference type="STRING" id="362257.SVTN_37320"/>
<reference evidence="1 2" key="1">
    <citation type="submission" date="2014-12" db="EMBL/GenBank/DDBJ databases">
        <title>Complete genome sequence of Streptomyces vietnamensis strain GIMV4.0001, a genetic manipulable producer of the benzoisochromanequinone antibiotic granaticin.</title>
        <authorList>
            <person name="Deng M.R."/>
            <person name="Guo J."/>
            <person name="Ma L.Y."/>
            <person name="Feng G.D."/>
            <person name="Mo C.Y."/>
            <person name="Zhu H.H."/>
        </authorList>
    </citation>
    <scope>NUCLEOTIDE SEQUENCE [LARGE SCALE GENOMIC DNA]</scope>
    <source>
        <strain evidence="2">GIMV4.0001</strain>
    </source>
</reference>
<dbReference type="EMBL" id="CP010407">
    <property type="protein sequence ID" value="AJF69119.1"/>
    <property type="molecule type" value="Genomic_DNA"/>
</dbReference>
<organism evidence="1 2">
    <name type="scientific">Streptomyces vietnamensis</name>
    <dbReference type="NCBI Taxonomy" id="362257"/>
    <lineage>
        <taxon>Bacteria</taxon>
        <taxon>Bacillati</taxon>
        <taxon>Actinomycetota</taxon>
        <taxon>Actinomycetes</taxon>
        <taxon>Kitasatosporales</taxon>
        <taxon>Streptomycetaceae</taxon>
        <taxon>Streptomyces</taxon>
    </lineage>
</organism>
<keyword evidence="2" id="KW-1185">Reference proteome</keyword>
<proteinExistence type="predicted"/>